<accession>A0A8J5FBH7</accession>
<dbReference type="AlphaFoldDB" id="A0A8J5FBH7"/>
<dbReference type="Proteomes" id="UP000734854">
    <property type="component" value="Unassembled WGS sequence"/>
</dbReference>
<evidence type="ECO:0000313" key="1">
    <source>
        <dbReference type="EMBL" id="KAG6480169.1"/>
    </source>
</evidence>
<proteinExistence type="predicted"/>
<comment type="caution">
    <text evidence="1">The sequence shown here is derived from an EMBL/GenBank/DDBJ whole genome shotgun (WGS) entry which is preliminary data.</text>
</comment>
<reference evidence="1 2" key="1">
    <citation type="submission" date="2020-08" db="EMBL/GenBank/DDBJ databases">
        <title>Plant Genome Project.</title>
        <authorList>
            <person name="Zhang R.-G."/>
        </authorList>
    </citation>
    <scope>NUCLEOTIDE SEQUENCE [LARGE SCALE GENOMIC DNA]</scope>
    <source>
        <tissue evidence="1">Rhizome</tissue>
    </source>
</reference>
<name>A0A8J5FBH7_ZINOF</name>
<protein>
    <submittedName>
        <fullName evidence="1">Uncharacterized protein</fullName>
    </submittedName>
</protein>
<organism evidence="1 2">
    <name type="scientific">Zingiber officinale</name>
    <name type="common">Ginger</name>
    <name type="synonym">Amomum zingiber</name>
    <dbReference type="NCBI Taxonomy" id="94328"/>
    <lineage>
        <taxon>Eukaryota</taxon>
        <taxon>Viridiplantae</taxon>
        <taxon>Streptophyta</taxon>
        <taxon>Embryophyta</taxon>
        <taxon>Tracheophyta</taxon>
        <taxon>Spermatophyta</taxon>
        <taxon>Magnoliopsida</taxon>
        <taxon>Liliopsida</taxon>
        <taxon>Zingiberales</taxon>
        <taxon>Zingiberaceae</taxon>
        <taxon>Zingiber</taxon>
    </lineage>
</organism>
<gene>
    <name evidence="1" type="ORF">ZIOFF_063647</name>
</gene>
<keyword evidence="2" id="KW-1185">Reference proteome</keyword>
<sequence>MNNYLLIAISNLAKMKPEEMIHGLQRLEWTKVDVSFHSATWPFFAHNNIHVKNEWLYNAGAGVIAHVADSLKHQESRTLIASNL</sequence>
<evidence type="ECO:0000313" key="2">
    <source>
        <dbReference type="Proteomes" id="UP000734854"/>
    </source>
</evidence>
<dbReference type="EMBL" id="JACMSC010000017">
    <property type="protein sequence ID" value="KAG6480169.1"/>
    <property type="molecule type" value="Genomic_DNA"/>
</dbReference>